<comment type="catalytic activity">
    <reaction evidence="1">
        <text>chorismate = isochorismate</text>
        <dbReference type="Rhea" id="RHEA:18985"/>
        <dbReference type="ChEBI" id="CHEBI:29748"/>
        <dbReference type="ChEBI" id="CHEBI:29780"/>
        <dbReference type="EC" id="5.4.4.2"/>
    </reaction>
</comment>
<proteinExistence type="inferred from homology"/>
<comment type="caution">
    <text evidence="7">The sequence shown here is derived from an EMBL/GenBank/DDBJ whole genome shotgun (WGS) entry which is preliminary data.</text>
</comment>
<dbReference type="Proteomes" id="UP000249081">
    <property type="component" value="Unassembled WGS sequence"/>
</dbReference>
<dbReference type="PANTHER" id="PTHR42839:SF2">
    <property type="entry name" value="ISOCHORISMATE SYNTHASE ENTC"/>
    <property type="match status" value="1"/>
</dbReference>
<evidence type="ECO:0000256" key="3">
    <source>
        <dbReference type="ARBA" id="ARBA00012824"/>
    </source>
</evidence>
<dbReference type="SUPFAM" id="SSF56322">
    <property type="entry name" value="ADC synthase"/>
    <property type="match status" value="1"/>
</dbReference>
<feature type="domain" description="Chorismate-utilising enzyme C-terminal" evidence="6">
    <location>
        <begin position="234"/>
        <end position="487"/>
    </location>
</feature>
<gene>
    <name evidence="7" type="ORF">DCF17_03495</name>
</gene>
<dbReference type="PANTHER" id="PTHR42839">
    <property type="entry name" value="ISOCHORISMATE SYNTHASE ENTC"/>
    <property type="match status" value="1"/>
</dbReference>
<sequence>MATPQLNMLPVGILNQRFMPVVSHGSDRGQRLQSAYRFLDRWFSQARQDHQPQLVSLSFDIPPVDPLLVLAQLAPSGDRHLYIENPVAQTSVVGFGAALTYETAGHCRFAQARQFIEQWRGQTRCYGEAGGSAGRRGSNWSRFFCAFTFFAEPQGETGGFPGATVVLPQWQLVRQGTQGVLTLNYLVTATTDVGALIDDLAAQLRTVERLEMMPWREPLHSAMLPVQMAAETGQRFRAAVNRALGYMDCHPVQKIVLAHALDWGSVEPFQPLVALGRLRQRYPDCHIFSLGQGNGQTFMGASPERLLSLARGQLITDALAGSAPRGQDALQDDRLAQGLLNSPKERGEHRLVVEFLARQIRAIGLRPHCQPVPGVRRLSNIQHLHTPMWARVPRRVHPLHIVEALHPTPAVAGVPTREACDQILRFEDFDRGLYAAPLGWVGANGDSEFIVGIRSALVAKTWVRLYAGAGIVAGSDPDREWAEIKLKLRALGESLV</sequence>
<evidence type="ECO:0000256" key="2">
    <source>
        <dbReference type="ARBA" id="ARBA00005297"/>
    </source>
</evidence>
<evidence type="ECO:0000256" key="5">
    <source>
        <dbReference type="ARBA" id="ARBA00041564"/>
    </source>
</evidence>
<keyword evidence="4" id="KW-0413">Isomerase</keyword>
<reference evidence="7 8" key="2">
    <citation type="submission" date="2018-06" db="EMBL/GenBank/DDBJ databases">
        <title>Metagenomic assembly of (sub)arctic Cyanobacteria and their associated microbiome from non-axenic cultures.</title>
        <authorList>
            <person name="Baurain D."/>
        </authorList>
    </citation>
    <scope>NUCLEOTIDE SEQUENCE [LARGE SCALE GENOMIC DNA]</scope>
    <source>
        <strain evidence="7">ULC041bin1</strain>
    </source>
</reference>
<evidence type="ECO:0000259" key="6">
    <source>
        <dbReference type="Pfam" id="PF00425"/>
    </source>
</evidence>
<dbReference type="GO" id="GO:0008909">
    <property type="term" value="F:isochorismate synthase activity"/>
    <property type="evidence" value="ECO:0007669"/>
    <property type="project" value="UniProtKB-EC"/>
</dbReference>
<dbReference type="InterPro" id="IPR005801">
    <property type="entry name" value="ADC_synthase"/>
</dbReference>
<evidence type="ECO:0000313" key="8">
    <source>
        <dbReference type="Proteomes" id="UP000249081"/>
    </source>
</evidence>
<dbReference type="EMBL" id="QBMN01000015">
    <property type="protein sequence ID" value="PZO44701.1"/>
    <property type="molecule type" value="Genomic_DNA"/>
</dbReference>
<organism evidence="7 8">
    <name type="scientific">Shackletoniella antarctica</name>
    <dbReference type="NCBI Taxonomy" id="268115"/>
    <lineage>
        <taxon>Bacteria</taxon>
        <taxon>Bacillati</taxon>
        <taxon>Cyanobacteriota</taxon>
        <taxon>Cyanophyceae</taxon>
        <taxon>Oculatellales</taxon>
        <taxon>Oculatellaceae</taxon>
        <taxon>Shackletoniella</taxon>
    </lineage>
</organism>
<accession>A0A2W4YBD0</accession>
<comment type="similarity">
    <text evidence="2">Belongs to the isochorismate synthase family.</text>
</comment>
<name>A0A2W4YBD0_9CYAN</name>
<reference evidence="8" key="1">
    <citation type="submission" date="2018-04" db="EMBL/GenBank/DDBJ databases">
        <authorList>
            <person name="Cornet L."/>
        </authorList>
    </citation>
    <scope>NUCLEOTIDE SEQUENCE [LARGE SCALE GENOMIC DNA]</scope>
</reference>
<dbReference type="InterPro" id="IPR004561">
    <property type="entry name" value="IsoChor_synthase"/>
</dbReference>
<dbReference type="EC" id="5.4.4.2" evidence="3"/>
<evidence type="ECO:0000256" key="4">
    <source>
        <dbReference type="ARBA" id="ARBA00023235"/>
    </source>
</evidence>
<evidence type="ECO:0000313" key="7">
    <source>
        <dbReference type="EMBL" id="PZO44701.1"/>
    </source>
</evidence>
<dbReference type="AlphaFoldDB" id="A0A2W4YBD0"/>
<dbReference type="Pfam" id="PF00425">
    <property type="entry name" value="Chorismate_bind"/>
    <property type="match status" value="1"/>
</dbReference>
<evidence type="ECO:0000256" key="1">
    <source>
        <dbReference type="ARBA" id="ARBA00000799"/>
    </source>
</evidence>
<protein>
    <recommendedName>
        <fullName evidence="3">isochorismate synthase</fullName>
        <ecNumber evidence="3">5.4.4.2</ecNumber>
    </recommendedName>
    <alternativeName>
        <fullName evidence="5">Isochorismate mutase</fullName>
    </alternativeName>
</protein>
<dbReference type="Gene3D" id="3.60.120.10">
    <property type="entry name" value="Anthranilate synthase"/>
    <property type="match status" value="1"/>
</dbReference>
<dbReference type="NCBIfam" id="TIGR00543">
    <property type="entry name" value="isochor_syn"/>
    <property type="match status" value="1"/>
</dbReference>
<dbReference type="InterPro" id="IPR015890">
    <property type="entry name" value="Chorismate_C"/>
</dbReference>